<organism evidence="1 2">
    <name type="scientific">Cichorium intybus</name>
    <name type="common">Chicory</name>
    <dbReference type="NCBI Taxonomy" id="13427"/>
    <lineage>
        <taxon>Eukaryota</taxon>
        <taxon>Viridiplantae</taxon>
        <taxon>Streptophyta</taxon>
        <taxon>Embryophyta</taxon>
        <taxon>Tracheophyta</taxon>
        <taxon>Spermatophyta</taxon>
        <taxon>Magnoliopsida</taxon>
        <taxon>eudicotyledons</taxon>
        <taxon>Gunneridae</taxon>
        <taxon>Pentapetalae</taxon>
        <taxon>asterids</taxon>
        <taxon>campanulids</taxon>
        <taxon>Asterales</taxon>
        <taxon>Asteraceae</taxon>
        <taxon>Cichorioideae</taxon>
        <taxon>Cichorieae</taxon>
        <taxon>Cichoriinae</taxon>
        <taxon>Cichorium</taxon>
    </lineage>
</organism>
<name>A0ACB9FC70_CICIN</name>
<reference evidence="1 2" key="2">
    <citation type="journal article" date="2022" name="Mol. Ecol. Resour.">
        <title>The genomes of chicory, endive, great burdock and yacon provide insights into Asteraceae paleo-polyploidization history and plant inulin production.</title>
        <authorList>
            <person name="Fan W."/>
            <person name="Wang S."/>
            <person name="Wang H."/>
            <person name="Wang A."/>
            <person name="Jiang F."/>
            <person name="Liu H."/>
            <person name="Zhao H."/>
            <person name="Xu D."/>
            <person name="Zhang Y."/>
        </authorList>
    </citation>
    <scope>NUCLEOTIDE SEQUENCE [LARGE SCALE GENOMIC DNA]</scope>
    <source>
        <strain evidence="2">cv. Punajuju</strain>
        <tissue evidence="1">Leaves</tissue>
    </source>
</reference>
<evidence type="ECO:0000313" key="1">
    <source>
        <dbReference type="EMBL" id="KAI3768281.1"/>
    </source>
</evidence>
<dbReference type="EMBL" id="CM042011">
    <property type="protein sequence ID" value="KAI3768281.1"/>
    <property type="molecule type" value="Genomic_DNA"/>
</dbReference>
<protein>
    <submittedName>
        <fullName evidence="1">Uncharacterized protein</fullName>
    </submittedName>
</protein>
<evidence type="ECO:0000313" key="2">
    <source>
        <dbReference type="Proteomes" id="UP001055811"/>
    </source>
</evidence>
<gene>
    <name evidence="1" type="ORF">L2E82_18832</name>
</gene>
<accession>A0ACB9FC70</accession>
<reference evidence="2" key="1">
    <citation type="journal article" date="2022" name="Mol. Ecol. Resour.">
        <title>The genomes of chicory, endive, great burdock and yacon provide insights into Asteraceae palaeo-polyploidization history and plant inulin production.</title>
        <authorList>
            <person name="Fan W."/>
            <person name="Wang S."/>
            <person name="Wang H."/>
            <person name="Wang A."/>
            <person name="Jiang F."/>
            <person name="Liu H."/>
            <person name="Zhao H."/>
            <person name="Xu D."/>
            <person name="Zhang Y."/>
        </authorList>
    </citation>
    <scope>NUCLEOTIDE SEQUENCE [LARGE SCALE GENOMIC DNA]</scope>
    <source>
        <strain evidence="2">cv. Punajuju</strain>
    </source>
</reference>
<comment type="caution">
    <text evidence="1">The sequence shown here is derived from an EMBL/GenBank/DDBJ whole genome shotgun (WGS) entry which is preliminary data.</text>
</comment>
<proteinExistence type="predicted"/>
<dbReference type="Proteomes" id="UP001055811">
    <property type="component" value="Linkage Group LG03"/>
</dbReference>
<sequence length="74" mass="8282">MDSLLPLQDERYAKYIGKSAIVPMTFGRHVPIIADKISAGHDHNDYLLARKLGLPILNDMNKDGTLNEVDGLYK</sequence>
<keyword evidence="2" id="KW-1185">Reference proteome</keyword>